<dbReference type="OrthoDB" id="4158939at2759"/>
<evidence type="ECO:0000313" key="1">
    <source>
        <dbReference type="EMBL" id="KIY02071.1"/>
    </source>
</evidence>
<name>A0A0D2HJK3_9EURO</name>
<evidence type="ECO:0008006" key="3">
    <source>
        <dbReference type="Google" id="ProtNLM"/>
    </source>
</evidence>
<dbReference type="Proteomes" id="UP000053411">
    <property type="component" value="Unassembled WGS sequence"/>
</dbReference>
<evidence type="ECO:0000313" key="2">
    <source>
        <dbReference type="Proteomes" id="UP000053411"/>
    </source>
</evidence>
<proteinExistence type="predicted"/>
<reference evidence="1 2" key="1">
    <citation type="submission" date="2015-01" db="EMBL/GenBank/DDBJ databases">
        <title>The Genome Sequence of Fonsecaea multimorphosa CBS 102226.</title>
        <authorList>
            <consortium name="The Broad Institute Genomics Platform"/>
            <person name="Cuomo C."/>
            <person name="de Hoog S."/>
            <person name="Gorbushina A."/>
            <person name="Stielow B."/>
            <person name="Teixiera M."/>
            <person name="Abouelleil A."/>
            <person name="Chapman S.B."/>
            <person name="Priest M."/>
            <person name="Young S.K."/>
            <person name="Wortman J."/>
            <person name="Nusbaum C."/>
            <person name="Birren B."/>
        </authorList>
    </citation>
    <scope>NUCLEOTIDE SEQUENCE [LARGE SCALE GENOMIC DNA]</scope>
    <source>
        <strain evidence="1 2">CBS 102226</strain>
    </source>
</reference>
<organism evidence="1 2">
    <name type="scientific">Fonsecaea multimorphosa CBS 102226</name>
    <dbReference type="NCBI Taxonomy" id="1442371"/>
    <lineage>
        <taxon>Eukaryota</taxon>
        <taxon>Fungi</taxon>
        <taxon>Dikarya</taxon>
        <taxon>Ascomycota</taxon>
        <taxon>Pezizomycotina</taxon>
        <taxon>Eurotiomycetes</taxon>
        <taxon>Chaetothyriomycetidae</taxon>
        <taxon>Chaetothyriales</taxon>
        <taxon>Herpotrichiellaceae</taxon>
        <taxon>Fonsecaea</taxon>
    </lineage>
</organism>
<dbReference type="GeneID" id="27707955"/>
<keyword evidence="2" id="KW-1185">Reference proteome</keyword>
<dbReference type="VEuPathDB" id="FungiDB:Z520_02209"/>
<dbReference type="AlphaFoldDB" id="A0A0D2HJK3"/>
<dbReference type="EMBL" id="KN848064">
    <property type="protein sequence ID" value="KIY02071.1"/>
    <property type="molecule type" value="Genomic_DNA"/>
</dbReference>
<gene>
    <name evidence="1" type="ORF">Z520_02209</name>
</gene>
<sequence>MSEPLSTASSVFGVVSLGLTVCQGLVSYLSDFKGQAQYVDSLTQKVENLQNCLTLLEQGLPLWKVRFPYTAPQIQQHIIACDPSLKVLKTKLSGFKQKQGPSLRRDKLHDFAQKAAFPFRKPAIAELSGIIDGLQQNLNTVLLIVGLERSSTHVTSQNVTNTKIDAILSASGIMTAWTQDASHDLSVLRAEISAFRNDLEALKAVPGPSGHTVIQQLDGPTPPPRLQTLQPQGQVQFQHLPDPNSLPETSHQVLQRRPTPSTVSTLKWSWFSICLCPKPNPRRPPRTNTLVLSYLQTKEHEEDCPYYLPMTKKRSLAIWISYRSVLISRGIRCMASLVTGSAGNSISATIDWSPIVSSKISSAIQLLIKLKDIHGHRGNWEDLLDKARTELTGLFAQRKAHPREVDEDGRSLLYVSVFMAKVINLC</sequence>
<accession>A0A0D2HJK3</accession>
<dbReference type="RefSeq" id="XP_016636193.1">
    <property type="nucleotide sequence ID" value="XM_016772723.1"/>
</dbReference>
<protein>
    <recommendedName>
        <fullName evidence="3">Fungal N-terminal domain-containing protein</fullName>
    </recommendedName>
</protein>